<dbReference type="Proteomes" id="UP000004994">
    <property type="component" value="Chromosome 11"/>
</dbReference>
<evidence type="ECO:0000256" key="5">
    <source>
        <dbReference type="ARBA" id="ARBA00047928"/>
    </source>
</evidence>
<reference evidence="7" key="2">
    <citation type="submission" date="2015-06" db="UniProtKB">
        <authorList>
            <consortium name="EnsemblPlants"/>
        </authorList>
    </citation>
    <scope>IDENTIFICATION</scope>
    <source>
        <strain evidence="7">cv. Heinz 1706</strain>
    </source>
</reference>
<dbReference type="HOGENOM" id="CLU_126908_1_0_1"/>
<sequence>MAPDPSVKPFFIKIKKDTYEEYIRVDKKKTNIFLIGEGMDITIITGNRCFVNDNKTYDTTIVVQDFTFKNNVVTVKHQAMALRFEVDSVSYYRYCSTGIKTLRMLKNNISSFEIVKSMER</sequence>
<comment type="pathway">
    <text evidence="1">Glycan metabolism; pectin degradation; 2-dehydro-3-deoxy-D-gluconate from pectin: step 1/5.</text>
</comment>
<dbReference type="AlphaFoldDB" id="K4D8R1"/>
<dbReference type="Gramene" id="Solyc11g050990.1.1">
    <property type="protein sequence ID" value="Solyc11g050990.1.1"/>
    <property type="gene ID" value="Solyc11g050990.1"/>
</dbReference>
<dbReference type="PANTHER" id="PTHR31707">
    <property type="entry name" value="PECTINESTERASE"/>
    <property type="match status" value="1"/>
</dbReference>
<dbReference type="Pfam" id="PF01095">
    <property type="entry name" value="Pectinesterase"/>
    <property type="match status" value="1"/>
</dbReference>
<feature type="domain" description="Pectinesterase catalytic" evidence="6">
    <location>
        <begin position="2"/>
        <end position="94"/>
    </location>
</feature>
<keyword evidence="8" id="KW-1185">Reference proteome</keyword>
<name>K4D8R1_SOLLC</name>
<comment type="catalytic activity">
    <reaction evidence="5">
        <text>[(1-&gt;4)-alpha-D-galacturonosyl methyl ester](n) + n H2O = [(1-&gt;4)-alpha-D-galacturonosyl](n) + n methanol + n H(+)</text>
        <dbReference type="Rhea" id="RHEA:22380"/>
        <dbReference type="Rhea" id="RHEA-COMP:14570"/>
        <dbReference type="Rhea" id="RHEA-COMP:14573"/>
        <dbReference type="ChEBI" id="CHEBI:15377"/>
        <dbReference type="ChEBI" id="CHEBI:15378"/>
        <dbReference type="ChEBI" id="CHEBI:17790"/>
        <dbReference type="ChEBI" id="CHEBI:140522"/>
        <dbReference type="ChEBI" id="CHEBI:140523"/>
        <dbReference type="EC" id="3.1.1.11"/>
    </reaction>
</comment>
<protein>
    <submittedName>
        <fullName evidence="7">Pectinesterase</fullName>
    </submittedName>
</protein>
<dbReference type="SMR" id="K4D8R1"/>
<dbReference type="PaxDb" id="4081-Solyc11g050990.1.1"/>
<dbReference type="InterPro" id="IPR012334">
    <property type="entry name" value="Pectin_lyas_fold"/>
</dbReference>
<evidence type="ECO:0000256" key="1">
    <source>
        <dbReference type="ARBA" id="ARBA00005184"/>
    </source>
</evidence>
<dbReference type="SUPFAM" id="SSF51126">
    <property type="entry name" value="Pectin lyase-like"/>
    <property type="match status" value="1"/>
</dbReference>
<evidence type="ECO:0000256" key="3">
    <source>
        <dbReference type="ARBA" id="ARBA00023085"/>
    </source>
</evidence>
<evidence type="ECO:0000256" key="4">
    <source>
        <dbReference type="ARBA" id="ARBA00023316"/>
    </source>
</evidence>
<dbReference type="EnsemblPlants" id="Solyc11g050990.1.1">
    <property type="protein sequence ID" value="Solyc11g050990.1.1"/>
    <property type="gene ID" value="Solyc11g050990.1"/>
</dbReference>
<accession>K4D8R1</accession>
<organism evidence="7">
    <name type="scientific">Solanum lycopersicum</name>
    <name type="common">Tomato</name>
    <name type="synonym">Lycopersicon esculentum</name>
    <dbReference type="NCBI Taxonomy" id="4081"/>
    <lineage>
        <taxon>Eukaryota</taxon>
        <taxon>Viridiplantae</taxon>
        <taxon>Streptophyta</taxon>
        <taxon>Embryophyta</taxon>
        <taxon>Tracheophyta</taxon>
        <taxon>Spermatophyta</taxon>
        <taxon>Magnoliopsida</taxon>
        <taxon>eudicotyledons</taxon>
        <taxon>Gunneridae</taxon>
        <taxon>Pentapetalae</taxon>
        <taxon>asterids</taxon>
        <taxon>lamiids</taxon>
        <taxon>Solanales</taxon>
        <taxon>Solanaceae</taxon>
        <taxon>Solanoideae</taxon>
        <taxon>Solaneae</taxon>
        <taxon>Solanum</taxon>
        <taxon>Solanum subgen. Lycopersicon</taxon>
    </lineage>
</organism>
<keyword evidence="4" id="KW-0961">Cell wall biogenesis/degradation</keyword>
<dbReference type="STRING" id="4081.K4D8R1"/>
<dbReference type="InParanoid" id="K4D8R1"/>
<keyword evidence="2" id="KW-0378">Hydrolase</keyword>
<evidence type="ECO:0000256" key="2">
    <source>
        <dbReference type="ARBA" id="ARBA00022801"/>
    </source>
</evidence>
<dbReference type="Gene3D" id="2.160.20.10">
    <property type="entry name" value="Single-stranded right-handed beta-helix, Pectin lyase-like"/>
    <property type="match status" value="1"/>
</dbReference>
<evidence type="ECO:0000313" key="7">
    <source>
        <dbReference type="EnsemblPlants" id="Solyc11g050990.1.1"/>
    </source>
</evidence>
<keyword evidence="3" id="KW-0063">Aspartyl esterase</keyword>
<dbReference type="PhylomeDB" id="K4D8R1"/>
<dbReference type="GO" id="GO:0045490">
    <property type="term" value="P:pectin catabolic process"/>
    <property type="evidence" value="ECO:0007669"/>
    <property type="project" value="UniProtKB-UniPathway"/>
</dbReference>
<dbReference type="UniPathway" id="UPA00545">
    <property type="reaction ID" value="UER00823"/>
</dbReference>
<dbReference type="GO" id="GO:0042545">
    <property type="term" value="P:cell wall modification"/>
    <property type="evidence" value="ECO:0007669"/>
    <property type="project" value="InterPro"/>
</dbReference>
<reference evidence="7" key="1">
    <citation type="journal article" date="2012" name="Nature">
        <title>The tomato genome sequence provides insights into fleshy fruit evolution.</title>
        <authorList>
            <consortium name="Tomato Genome Consortium"/>
        </authorList>
    </citation>
    <scope>NUCLEOTIDE SEQUENCE [LARGE SCALE GENOMIC DNA]</scope>
    <source>
        <strain evidence="7">cv. Heinz 1706</strain>
    </source>
</reference>
<dbReference type="GO" id="GO:0030599">
    <property type="term" value="F:pectinesterase activity"/>
    <property type="evidence" value="ECO:0007669"/>
    <property type="project" value="UniProtKB-EC"/>
</dbReference>
<evidence type="ECO:0000259" key="6">
    <source>
        <dbReference type="Pfam" id="PF01095"/>
    </source>
</evidence>
<proteinExistence type="predicted"/>
<dbReference type="InterPro" id="IPR000070">
    <property type="entry name" value="Pectinesterase_cat"/>
</dbReference>
<dbReference type="InterPro" id="IPR011050">
    <property type="entry name" value="Pectin_lyase_fold/virulence"/>
</dbReference>
<evidence type="ECO:0000313" key="8">
    <source>
        <dbReference type="Proteomes" id="UP000004994"/>
    </source>
</evidence>